<dbReference type="Proteomes" id="UP000270036">
    <property type="component" value="Chromosome"/>
</dbReference>
<dbReference type="EMBL" id="LR134441">
    <property type="protein sequence ID" value="VEI01256.1"/>
    <property type="molecule type" value="Genomic_DNA"/>
</dbReference>
<evidence type="ECO:0000313" key="2">
    <source>
        <dbReference type="Proteomes" id="UP000270036"/>
    </source>
</evidence>
<dbReference type="AlphaFoldDB" id="A0A448NUF6"/>
<gene>
    <name evidence="1" type="ORF">NCTC13489_02627</name>
</gene>
<reference evidence="1 2" key="1">
    <citation type="submission" date="2018-12" db="EMBL/GenBank/DDBJ databases">
        <authorList>
            <consortium name="Pathogen Informatics"/>
        </authorList>
    </citation>
    <scope>NUCLEOTIDE SEQUENCE [LARGE SCALE GENOMIC DNA]</scope>
    <source>
        <strain evidence="1 2">NCTC13489</strain>
    </source>
</reference>
<sequence length="64" mass="7754">MFCINLFLSLKLNHLIFKGLEAFVPFVVDYSRYTKIKTLTTKQIYFKISNWSFLNDRKPFWKAE</sequence>
<evidence type="ECO:0000313" key="1">
    <source>
        <dbReference type="EMBL" id="VEI01256.1"/>
    </source>
</evidence>
<organism evidence="1 2">
    <name type="scientific">Kaistella antarctica</name>
    <dbReference type="NCBI Taxonomy" id="266748"/>
    <lineage>
        <taxon>Bacteria</taxon>
        <taxon>Pseudomonadati</taxon>
        <taxon>Bacteroidota</taxon>
        <taxon>Flavobacteriia</taxon>
        <taxon>Flavobacteriales</taxon>
        <taxon>Weeksellaceae</taxon>
        <taxon>Chryseobacterium group</taxon>
        <taxon>Kaistella</taxon>
    </lineage>
</organism>
<protein>
    <submittedName>
        <fullName evidence="1">Uncharacterized protein</fullName>
    </submittedName>
</protein>
<proteinExistence type="predicted"/>
<accession>A0A448NUF6</accession>
<dbReference type="KEGG" id="cant:NCTC13489_02627"/>
<name>A0A448NUF6_9FLAO</name>